<sequence>MHLQAVVCCSWFHKPTAVLVHPYSFLGFLSLLVCHGWGGQPPHFIFHSLPSRVISLGDFQLLQGEMTVPYIVLSLFSAHSAQLVLSPVCIVVSAYISLLFLFLAAQRLHHTQIFCLQAWV</sequence>
<dbReference type="AlphaFoldDB" id="A0A834AC13"/>
<keyword evidence="1" id="KW-0472">Membrane</keyword>
<keyword evidence="1" id="KW-0812">Transmembrane</keyword>
<gene>
    <name evidence="2" type="ORF">HJG60_010867</name>
</gene>
<organism evidence="2 3">
    <name type="scientific">Phyllostomus discolor</name>
    <name type="common">pale spear-nosed bat</name>
    <dbReference type="NCBI Taxonomy" id="89673"/>
    <lineage>
        <taxon>Eukaryota</taxon>
        <taxon>Metazoa</taxon>
        <taxon>Chordata</taxon>
        <taxon>Craniata</taxon>
        <taxon>Vertebrata</taxon>
        <taxon>Euteleostomi</taxon>
        <taxon>Mammalia</taxon>
        <taxon>Eutheria</taxon>
        <taxon>Laurasiatheria</taxon>
        <taxon>Chiroptera</taxon>
        <taxon>Yangochiroptera</taxon>
        <taxon>Phyllostomidae</taxon>
        <taxon>Phyllostominae</taxon>
        <taxon>Phyllostomus</taxon>
    </lineage>
</organism>
<evidence type="ECO:0000313" key="2">
    <source>
        <dbReference type="EMBL" id="KAF6109614.1"/>
    </source>
</evidence>
<comment type="caution">
    <text evidence="2">The sequence shown here is derived from an EMBL/GenBank/DDBJ whole genome shotgun (WGS) entry which is preliminary data.</text>
</comment>
<feature type="transmembrane region" description="Helical" evidence="1">
    <location>
        <begin position="84"/>
        <end position="104"/>
    </location>
</feature>
<evidence type="ECO:0000313" key="3">
    <source>
        <dbReference type="Proteomes" id="UP000664940"/>
    </source>
</evidence>
<name>A0A834AC13_9CHIR</name>
<dbReference type="Proteomes" id="UP000664940">
    <property type="component" value="Unassembled WGS sequence"/>
</dbReference>
<reference evidence="2 3" key="1">
    <citation type="journal article" date="2020" name="Nature">
        <title>Six reference-quality genomes reveal evolution of bat adaptations.</title>
        <authorList>
            <person name="Jebb D."/>
            <person name="Huang Z."/>
            <person name="Pippel M."/>
            <person name="Hughes G.M."/>
            <person name="Lavrichenko K."/>
            <person name="Devanna P."/>
            <person name="Winkler S."/>
            <person name="Jermiin L.S."/>
            <person name="Skirmuntt E.C."/>
            <person name="Katzourakis A."/>
            <person name="Burkitt-Gray L."/>
            <person name="Ray D.A."/>
            <person name="Sullivan K.A.M."/>
            <person name="Roscito J.G."/>
            <person name="Kirilenko B.M."/>
            <person name="Davalos L.M."/>
            <person name="Corthals A.P."/>
            <person name="Power M.L."/>
            <person name="Jones G."/>
            <person name="Ransome R.D."/>
            <person name="Dechmann D.K.N."/>
            <person name="Locatelli A.G."/>
            <person name="Puechmaille S.J."/>
            <person name="Fedrigo O."/>
            <person name="Jarvis E.D."/>
            <person name="Hiller M."/>
            <person name="Vernes S.C."/>
            <person name="Myers E.W."/>
            <person name="Teeling E.C."/>
        </authorList>
    </citation>
    <scope>NUCLEOTIDE SEQUENCE [LARGE SCALE GENOMIC DNA]</scope>
    <source>
        <strain evidence="2">Bat1K_MPI-CBG_1</strain>
    </source>
</reference>
<proteinExistence type="predicted"/>
<feature type="transmembrane region" description="Helical" evidence="1">
    <location>
        <begin position="20"/>
        <end position="38"/>
    </location>
</feature>
<accession>A0A834AC13</accession>
<keyword evidence="1" id="KW-1133">Transmembrane helix</keyword>
<dbReference type="EMBL" id="JABVXQ010000005">
    <property type="protein sequence ID" value="KAF6109614.1"/>
    <property type="molecule type" value="Genomic_DNA"/>
</dbReference>
<protein>
    <submittedName>
        <fullName evidence="2">Uncharacterized protein</fullName>
    </submittedName>
</protein>
<evidence type="ECO:0000256" key="1">
    <source>
        <dbReference type="SAM" id="Phobius"/>
    </source>
</evidence>